<protein>
    <submittedName>
        <fullName evidence="1">Uncharacterized protein</fullName>
    </submittedName>
</protein>
<gene>
    <name evidence="1" type="ORF">LCGC14_0395550</name>
</gene>
<comment type="caution">
    <text evidence="1">The sequence shown here is derived from an EMBL/GenBank/DDBJ whole genome shotgun (WGS) entry which is preliminary data.</text>
</comment>
<accession>A0A0F9T467</accession>
<reference evidence="1" key="1">
    <citation type="journal article" date="2015" name="Nature">
        <title>Complex archaea that bridge the gap between prokaryotes and eukaryotes.</title>
        <authorList>
            <person name="Spang A."/>
            <person name="Saw J.H."/>
            <person name="Jorgensen S.L."/>
            <person name="Zaremba-Niedzwiedzka K."/>
            <person name="Martijn J."/>
            <person name="Lind A.E."/>
            <person name="van Eijk R."/>
            <person name="Schleper C."/>
            <person name="Guy L."/>
            <person name="Ettema T.J."/>
        </authorList>
    </citation>
    <scope>NUCLEOTIDE SEQUENCE</scope>
</reference>
<dbReference type="AlphaFoldDB" id="A0A0F9T467"/>
<proteinExistence type="predicted"/>
<organism evidence="1">
    <name type="scientific">marine sediment metagenome</name>
    <dbReference type="NCBI Taxonomy" id="412755"/>
    <lineage>
        <taxon>unclassified sequences</taxon>
        <taxon>metagenomes</taxon>
        <taxon>ecological metagenomes</taxon>
    </lineage>
</organism>
<name>A0A0F9T467_9ZZZZ</name>
<evidence type="ECO:0000313" key="1">
    <source>
        <dbReference type="EMBL" id="KKN73989.1"/>
    </source>
</evidence>
<dbReference type="EMBL" id="LAZR01000334">
    <property type="protein sequence ID" value="KKN73989.1"/>
    <property type="molecule type" value="Genomic_DNA"/>
</dbReference>
<sequence length="57" mass="6274">MSFIYSMKCKECQTDLLYTTTIDSGMDLFVDVSPCPECIKASSLAALGIYKDKLGLD</sequence>